<gene>
    <name evidence="1" type="primary">sixA</name>
    <name evidence="1" type="ORF">EXH44_01795</name>
</gene>
<dbReference type="NCBIfam" id="TIGR00249">
    <property type="entry name" value="sixA"/>
    <property type="match status" value="1"/>
</dbReference>
<proteinExistence type="predicted"/>
<dbReference type="InterPro" id="IPR029033">
    <property type="entry name" value="His_PPase_superfam"/>
</dbReference>
<dbReference type="CDD" id="cd07067">
    <property type="entry name" value="HP_PGM_like"/>
    <property type="match status" value="1"/>
</dbReference>
<dbReference type="GO" id="GO:0101006">
    <property type="term" value="F:protein histidine phosphatase activity"/>
    <property type="evidence" value="ECO:0007669"/>
    <property type="project" value="InterPro"/>
</dbReference>
<dbReference type="KEGG" id="aio:EXH44_01795"/>
<dbReference type="RefSeq" id="WP_162856010.1">
    <property type="nucleotide sequence ID" value="NZ_CP038145.1"/>
</dbReference>
<evidence type="ECO:0000313" key="1">
    <source>
        <dbReference type="EMBL" id="QBQ63049.1"/>
    </source>
</evidence>
<dbReference type="SUPFAM" id="SSF53254">
    <property type="entry name" value="Phosphoglycerate mutase-like"/>
    <property type="match status" value="1"/>
</dbReference>
<sequence>MNIWVMRHGEASFQAKTDNERPLTENGHQMAFEQGMKLGNIFNNQQVKLDKILVSPYLRTQQTMENVLRGIQAVGSMQSFANIQETWDEITPAGDPDVVMDYLHFLREEGAQNVLIISHLPLVFDLVYALTKQNVNFYPAVVAEIVWESAIPTLRDTFNP</sequence>
<reference evidence="1 2" key="1">
    <citation type="submission" date="2019-03" db="EMBL/GenBank/DDBJ databases">
        <authorList>
            <person name="Che Y."/>
            <person name="Zhou L."/>
        </authorList>
    </citation>
    <scope>NUCLEOTIDE SEQUENCE [LARGE SCALE GENOMIC DNA]</scope>
    <source>
        <strain evidence="1 2">AIFJ1607</strain>
    </source>
</reference>
<dbReference type="EMBL" id="CP038145">
    <property type="protein sequence ID" value="QBQ63049.1"/>
    <property type="molecule type" value="Genomic_DNA"/>
</dbReference>
<dbReference type="InterPro" id="IPR004449">
    <property type="entry name" value="SixA"/>
</dbReference>
<dbReference type="AlphaFoldDB" id="A0A4P7CHR4"/>
<dbReference type="Pfam" id="PF00300">
    <property type="entry name" value="His_Phos_1"/>
    <property type="match status" value="1"/>
</dbReference>
<organism evidence="1 2">
    <name type="scientific">Actinobacillus indolicus</name>
    <dbReference type="NCBI Taxonomy" id="51049"/>
    <lineage>
        <taxon>Bacteria</taxon>
        <taxon>Pseudomonadati</taxon>
        <taxon>Pseudomonadota</taxon>
        <taxon>Gammaproteobacteria</taxon>
        <taxon>Pasteurellales</taxon>
        <taxon>Pasteurellaceae</taxon>
        <taxon>Actinobacillus</taxon>
    </lineage>
</organism>
<keyword evidence="2" id="KW-1185">Reference proteome</keyword>
<protein>
    <submittedName>
        <fullName evidence="1">Phosphohistidine phosphatase SixA</fullName>
    </submittedName>
</protein>
<dbReference type="Gene3D" id="3.40.50.1240">
    <property type="entry name" value="Phosphoglycerate mutase-like"/>
    <property type="match status" value="1"/>
</dbReference>
<dbReference type="Proteomes" id="UP000294444">
    <property type="component" value="Chromosome"/>
</dbReference>
<accession>A0A4P7CHR4</accession>
<evidence type="ECO:0000313" key="2">
    <source>
        <dbReference type="Proteomes" id="UP000294444"/>
    </source>
</evidence>
<dbReference type="GO" id="GO:0005737">
    <property type="term" value="C:cytoplasm"/>
    <property type="evidence" value="ECO:0007669"/>
    <property type="project" value="InterPro"/>
</dbReference>
<name>A0A4P7CHR4_9PAST</name>
<dbReference type="InterPro" id="IPR013078">
    <property type="entry name" value="His_Pase_superF_clade-1"/>
</dbReference>
<dbReference type="SMART" id="SM00855">
    <property type="entry name" value="PGAM"/>
    <property type="match status" value="1"/>
</dbReference>